<dbReference type="Proteomes" id="UP000886885">
    <property type="component" value="Chromosome 10D"/>
</dbReference>
<gene>
    <name evidence="10" type="ORF">POTOM_038718</name>
</gene>
<evidence type="ECO:0000313" key="10">
    <source>
        <dbReference type="EMBL" id="KAG6758373.1"/>
    </source>
</evidence>
<comment type="similarity">
    <text evidence="2 8">Belongs to the Casparian strip membrane proteins (CASP) family.</text>
</comment>
<evidence type="ECO:0000256" key="2">
    <source>
        <dbReference type="ARBA" id="ARBA00007651"/>
    </source>
</evidence>
<keyword evidence="11" id="KW-1185">Reference proteome</keyword>
<dbReference type="NCBIfam" id="TIGR01569">
    <property type="entry name" value="A_tha_TIGR01569"/>
    <property type="match status" value="1"/>
</dbReference>
<comment type="caution">
    <text evidence="10">The sequence shown here is derived from an EMBL/GenBank/DDBJ whole genome shotgun (WGS) entry which is preliminary data.</text>
</comment>
<evidence type="ECO:0000256" key="8">
    <source>
        <dbReference type="RuleBase" id="RU361233"/>
    </source>
</evidence>
<dbReference type="OrthoDB" id="755577at2759"/>
<organism evidence="10 11">
    <name type="scientific">Populus tomentosa</name>
    <name type="common">Chinese white poplar</name>
    <dbReference type="NCBI Taxonomy" id="118781"/>
    <lineage>
        <taxon>Eukaryota</taxon>
        <taxon>Viridiplantae</taxon>
        <taxon>Streptophyta</taxon>
        <taxon>Embryophyta</taxon>
        <taxon>Tracheophyta</taxon>
        <taxon>Spermatophyta</taxon>
        <taxon>Magnoliopsida</taxon>
        <taxon>eudicotyledons</taxon>
        <taxon>Gunneridae</taxon>
        <taxon>Pentapetalae</taxon>
        <taxon>rosids</taxon>
        <taxon>fabids</taxon>
        <taxon>Malpighiales</taxon>
        <taxon>Salicaceae</taxon>
        <taxon>Saliceae</taxon>
        <taxon>Populus</taxon>
    </lineage>
</organism>
<feature type="transmembrane region" description="Helical" evidence="8">
    <location>
        <begin position="259"/>
        <end position="280"/>
    </location>
</feature>
<proteinExistence type="inferred from homology"/>
<dbReference type="PANTHER" id="PTHR33573">
    <property type="entry name" value="CASP-LIKE PROTEIN 4A4"/>
    <property type="match status" value="1"/>
</dbReference>
<comment type="subunit">
    <text evidence="3 8">Homodimer and heterodimers.</text>
</comment>
<accession>A0A8X7Z1H0</accession>
<evidence type="ECO:0000256" key="3">
    <source>
        <dbReference type="ARBA" id="ARBA00011489"/>
    </source>
</evidence>
<feature type="transmembrane region" description="Helical" evidence="8">
    <location>
        <begin position="215"/>
        <end position="235"/>
    </location>
</feature>
<keyword evidence="6 8" id="KW-1133">Transmembrane helix</keyword>
<dbReference type="AlphaFoldDB" id="A0A8X7Z1H0"/>
<dbReference type="InterPro" id="IPR006459">
    <property type="entry name" value="CASP/CASPL"/>
</dbReference>
<evidence type="ECO:0000259" key="9">
    <source>
        <dbReference type="Pfam" id="PF04535"/>
    </source>
</evidence>
<feature type="transmembrane region" description="Helical" evidence="8">
    <location>
        <begin position="178"/>
        <end position="203"/>
    </location>
</feature>
<dbReference type="GO" id="GO:0005886">
    <property type="term" value="C:plasma membrane"/>
    <property type="evidence" value="ECO:0007669"/>
    <property type="project" value="UniProtKB-SubCell"/>
</dbReference>
<keyword evidence="7 8" id="KW-0472">Membrane</keyword>
<evidence type="ECO:0000256" key="5">
    <source>
        <dbReference type="ARBA" id="ARBA00022692"/>
    </source>
</evidence>
<evidence type="ECO:0000256" key="1">
    <source>
        <dbReference type="ARBA" id="ARBA00004651"/>
    </source>
</evidence>
<dbReference type="PANTHER" id="PTHR33573:SF30">
    <property type="entry name" value="CASP-LIKE PROTEIN 2C1-RELATED"/>
    <property type="match status" value="1"/>
</dbReference>
<comment type="subcellular location">
    <subcellularLocation>
        <location evidence="1 8">Cell membrane</location>
        <topology evidence="1 8">Multi-pass membrane protein</topology>
    </subcellularLocation>
</comment>
<evidence type="ECO:0000256" key="7">
    <source>
        <dbReference type="ARBA" id="ARBA00023136"/>
    </source>
</evidence>
<reference evidence="10" key="1">
    <citation type="journal article" date="2020" name="bioRxiv">
        <title>Hybrid origin of Populus tomentosa Carr. identified through genome sequencing and phylogenomic analysis.</title>
        <authorList>
            <person name="An X."/>
            <person name="Gao K."/>
            <person name="Chen Z."/>
            <person name="Li J."/>
            <person name="Yang X."/>
            <person name="Yang X."/>
            <person name="Zhou J."/>
            <person name="Guo T."/>
            <person name="Zhao T."/>
            <person name="Huang S."/>
            <person name="Miao D."/>
            <person name="Khan W.U."/>
            <person name="Rao P."/>
            <person name="Ye M."/>
            <person name="Lei B."/>
            <person name="Liao W."/>
            <person name="Wang J."/>
            <person name="Ji L."/>
            <person name="Li Y."/>
            <person name="Guo B."/>
            <person name="Mustafa N.S."/>
            <person name="Li S."/>
            <person name="Yun Q."/>
            <person name="Keller S.R."/>
            <person name="Mao J."/>
            <person name="Zhang R."/>
            <person name="Strauss S.H."/>
        </authorList>
    </citation>
    <scope>NUCLEOTIDE SEQUENCE</scope>
    <source>
        <strain evidence="10">GM15</strain>
        <tissue evidence="10">Leaf</tissue>
    </source>
</reference>
<evidence type="ECO:0000256" key="4">
    <source>
        <dbReference type="ARBA" id="ARBA00022475"/>
    </source>
</evidence>
<evidence type="ECO:0000256" key="6">
    <source>
        <dbReference type="ARBA" id="ARBA00022989"/>
    </source>
</evidence>
<name>A0A8X7Z1H0_POPTO</name>
<keyword evidence="5 8" id="KW-0812">Transmembrane</keyword>
<dbReference type="Pfam" id="PF04535">
    <property type="entry name" value="CASP_dom"/>
    <property type="match status" value="1"/>
</dbReference>
<evidence type="ECO:0000313" key="11">
    <source>
        <dbReference type="Proteomes" id="UP000886885"/>
    </source>
</evidence>
<protein>
    <recommendedName>
        <fullName evidence="8">CASP-like protein</fullName>
    </recommendedName>
</protein>
<dbReference type="EMBL" id="JAAWWB010000020">
    <property type="protein sequence ID" value="KAG6758373.1"/>
    <property type="molecule type" value="Genomic_DNA"/>
</dbReference>
<dbReference type="InterPro" id="IPR006702">
    <property type="entry name" value="CASP_dom"/>
</dbReference>
<comment type="caution">
    <text evidence="8">Lacks conserved residue(s) required for the propagation of feature annotation.</text>
</comment>
<keyword evidence="4 8" id="KW-1003">Cell membrane</keyword>
<sequence>MYRLVLKLVDVFFLKMVVSSIELVLLKRYFRPVLLIDAPGGQDLKKNSNGLRNRGWTGNAFLNAMDGGLQGSHSAISLHLVGVALEFAILPGGSRRLLGVVEKGGMLGLVQNSEKHIFFPYQEKSKKWHETVSRMDREKPMLCVIPLSVATIWLTVTNKQDNSIYGYLKYSNLSGLKYMVFISGICASYALIAAVSTWIRCIVTKTWLFFVSDQIVAYLMVTSGTAVLEILYLAYNGDREVSWSEACTSYGKFCYRMKLAAILHALALSCFIILAVISAYRAFSIFEPPLVPSKAVEGDRA</sequence>
<feature type="domain" description="Casparian strip membrane protein" evidence="9">
    <location>
        <begin position="142"/>
        <end position="268"/>
    </location>
</feature>